<dbReference type="Gene3D" id="3.30.1360.220">
    <property type="entry name" value="Domain of unknown function (DUF3480), N-terminal subdomain"/>
    <property type="match status" value="1"/>
</dbReference>
<accession>A0A813Y6T4</accession>
<dbReference type="GO" id="GO:0031901">
    <property type="term" value="C:early endosome membrane"/>
    <property type="evidence" value="ECO:0007669"/>
    <property type="project" value="TreeGrafter"/>
</dbReference>
<dbReference type="GO" id="GO:0016197">
    <property type="term" value="P:endosomal transport"/>
    <property type="evidence" value="ECO:0007669"/>
    <property type="project" value="TreeGrafter"/>
</dbReference>
<evidence type="ECO:0000313" key="2">
    <source>
        <dbReference type="EMBL" id="CAF0880438.1"/>
    </source>
</evidence>
<sequence>MKNKNKESNLTRRKSVRFSDGLLPGQSLSFNEEHKNQNEIFNASTISFDEAKAINQIDSETHNGCILYKLSGNLRVHVSLIKISPYGKCWLYVTHGLCVNAQDELVFLLKNPSSELNEIPKQIIYHIMDIYEKSSKGHRISYMNHLLYNFDSEKLYRDLLSPNPKNRVDSTDNSLLGNKNNSGFLYFRPTKHHLDSILKNYRNYLPDQPYLIGYLIQKWEIPWVKLFPLRLFLRLGEQFNVYPCPVISDSNRKAVYGEIGHTIMSLLCDTRNFQYTIPQIDGVSIMTDEISTCISIPESQYDFVIKSLLTSNEYVFSFASLQFSDRFDSYLVAIENENLDSYSSKKVTCCDVGKTGVGFVVFNGAFKTTMTQNAKKTVIEDGVMIQIDIETLNKLKQALQSMNSFRIDCSKVKPDHTVIVEWIKEDDYLNRNILSVVDGKSMEGIKSLRLANTMDYAYEDKILKWIEIYILKLDEEALADDSNFNLNKFTEMISTATCMALNPLIDDLIHIQNENLKEGNSETLNFFKPFRIGLRIEINKDQVGYMLGMCKKQISESKILESLDNHLIQILHQINSNSVNLMLELVFYIQEKNKA</sequence>
<comment type="caution">
    <text evidence="2">The sequence shown here is derived from an EMBL/GenBank/DDBJ whole genome shotgun (WGS) entry which is preliminary data.</text>
</comment>
<dbReference type="AlphaFoldDB" id="A0A813Y6T4"/>
<dbReference type="Pfam" id="PF11979">
    <property type="entry name" value="SARA_C"/>
    <property type="match status" value="1"/>
</dbReference>
<dbReference type="OrthoDB" id="5872154at2759"/>
<dbReference type="Proteomes" id="UP000663879">
    <property type="component" value="Unassembled WGS sequence"/>
</dbReference>
<evidence type="ECO:0000259" key="1">
    <source>
        <dbReference type="SMART" id="SM01421"/>
    </source>
</evidence>
<dbReference type="Gene3D" id="3.30.500.40">
    <property type="match status" value="1"/>
</dbReference>
<dbReference type="SMART" id="SM01421">
    <property type="entry name" value="DUF3480"/>
    <property type="match status" value="1"/>
</dbReference>
<gene>
    <name evidence="2" type="ORF">OXX778_LOCUS10386</name>
</gene>
<dbReference type="PANTHER" id="PTHR46319:SF3">
    <property type="entry name" value="ZINC FINGER FYVE DOMAIN-CONTAINING PROTEIN"/>
    <property type="match status" value="1"/>
</dbReference>
<reference evidence="2" key="1">
    <citation type="submission" date="2021-02" db="EMBL/GenBank/DDBJ databases">
        <authorList>
            <person name="Nowell W R."/>
        </authorList>
    </citation>
    <scope>NUCLEOTIDE SEQUENCE</scope>
    <source>
        <strain evidence="2">Ploen Becks lab</strain>
    </source>
</reference>
<protein>
    <recommendedName>
        <fullName evidence="1">Smad anchor for receptor activation-like C-terminal domain-containing protein</fullName>
    </recommendedName>
</protein>
<dbReference type="InterPro" id="IPR022557">
    <property type="entry name" value="SARA-like_C"/>
</dbReference>
<name>A0A813Y6T4_9BILA</name>
<feature type="domain" description="Smad anchor for receptor activation-like C-terminal" evidence="1">
    <location>
        <begin position="205"/>
        <end position="571"/>
    </location>
</feature>
<organism evidence="2 3">
    <name type="scientific">Brachionus calyciflorus</name>
    <dbReference type="NCBI Taxonomy" id="104777"/>
    <lineage>
        <taxon>Eukaryota</taxon>
        <taxon>Metazoa</taxon>
        <taxon>Spiralia</taxon>
        <taxon>Gnathifera</taxon>
        <taxon>Rotifera</taxon>
        <taxon>Eurotatoria</taxon>
        <taxon>Monogononta</taxon>
        <taxon>Pseudotrocha</taxon>
        <taxon>Ploima</taxon>
        <taxon>Brachionidae</taxon>
        <taxon>Brachionus</taxon>
    </lineage>
</organism>
<proteinExistence type="predicted"/>
<evidence type="ECO:0000313" key="3">
    <source>
        <dbReference type="Proteomes" id="UP000663879"/>
    </source>
</evidence>
<dbReference type="PANTHER" id="PTHR46319">
    <property type="entry name" value="ZINC FINGER FYVE DOMAIN-CONTAINING PROTEIN"/>
    <property type="match status" value="1"/>
</dbReference>
<dbReference type="EMBL" id="CAJNOC010001640">
    <property type="protein sequence ID" value="CAF0880438.1"/>
    <property type="molecule type" value="Genomic_DNA"/>
</dbReference>
<keyword evidence="3" id="KW-1185">Reference proteome</keyword>